<organism evidence="3 4">
    <name type="scientific">Pollutimonas nitritireducens</name>
    <dbReference type="NCBI Taxonomy" id="2045209"/>
    <lineage>
        <taxon>Bacteria</taxon>
        <taxon>Pseudomonadati</taxon>
        <taxon>Pseudomonadota</taxon>
        <taxon>Betaproteobacteria</taxon>
        <taxon>Burkholderiales</taxon>
        <taxon>Alcaligenaceae</taxon>
        <taxon>Pollutimonas</taxon>
    </lineage>
</organism>
<reference evidence="3 4" key="1">
    <citation type="submission" date="2017-10" db="EMBL/GenBank/DDBJ databases">
        <title>Two draft genome sequences of Pusillimonas sp. strains isolated from a nitrate- and radionuclide-contaminated groundwater in Russia.</title>
        <authorList>
            <person name="Grouzdev D.S."/>
            <person name="Tourova T.P."/>
            <person name="Goeva M.A."/>
            <person name="Babich T.L."/>
            <person name="Sokolova D.S."/>
            <person name="Abdullin R."/>
            <person name="Poltaraus A.B."/>
            <person name="Toshchakov S.V."/>
            <person name="Nazina T.N."/>
        </authorList>
    </citation>
    <scope>NUCLEOTIDE SEQUENCE [LARGE SCALE GENOMIC DNA]</scope>
    <source>
        <strain evidence="3 4">JR1/69-2-13</strain>
    </source>
</reference>
<evidence type="ECO:0000313" key="3">
    <source>
        <dbReference type="EMBL" id="PLC53757.1"/>
    </source>
</evidence>
<dbReference type="PIRSF" id="PIRSF016919">
    <property type="entry name" value="HupE_UreJ"/>
    <property type="match status" value="1"/>
</dbReference>
<dbReference type="AlphaFoldDB" id="A0A2N4UFF4"/>
<keyword evidence="2" id="KW-0732">Signal</keyword>
<keyword evidence="1" id="KW-0472">Membrane</keyword>
<dbReference type="Pfam" id="PF04955">
    <property type="entry name" value="HupE_UreJ"/>
    <property type="match status" value="1"/>
</dbReference>
<feature type="transmembrane region" description="Helical" evidence="1">
    <location>
        <begin position="185"/>
        <end position="204"/>
    </location>
</feature>
<feature type="transmembrane region" description="Helical" evidence="1">
    <location>
        <begin position="150"/>
        <end position="173"/>
    </location>
</feature>
<keyword evidence="1" id="KW-0812">Transmembrane</keyword>
<feature type="transmembrane region" description="Helical" evidence="1">
    <location>
        <begin position="102"/>
        <end position="119"/>
    </location>
</feature>
<keyword evidence="1" id="KW-1133">Transmembrane helix</keyword>
<feature type="transmembrane region" description="Helical" evidence="1">
    <location>
        <begin position="53"/>
        <end position="70"/>
    </location>
</feature>
<dbReference type="Proteomes" id="UP000234328">
    <property type="component" value="Unassembled WGS sequence"/>
</dbReference>
<keyword evidence="4" id="KW-1185">Reference proteome</keyword>
<feature type="transmembrane region" description="Helical" evidence="1">
    <location>
        <begin position="126"/>
        <end position="144"/>
    </location>
</feature>
<dbReference type="InterPro" id="IPR007038">
    <property type="entry name" value="HupE_UreJ"/>
</dbReference>
<proteinExistence type="predicted"/>
<sequence>MRTRPLSRRRYPVAAGAMAFAFISGAAMAHPGHEQAMSNSMFQAGLSHPLTGLDHLLAMVAVGVWAALSYQTIRQAIWTPVVFLCLLLAGALAGIAGLPLPGVEPVIAASLLVLGLLLASRTTLTGPASALLVGFFALFHGMAHGSELPAGAGASAFIAAFMLSTLFLHGLGLMGGFALKRHAAWLARVAGAGIAAYGVSLLAATT</sequence>
<feature type="transmembrane region" description="Helical" evidence="1">
    <location>
        <begin position="77"/>
        <end position="96"/>
    </location>
</feature>
<gene>
    <name evidence="3" type="ORF">CR155_09890</name>
</gene>
<dbReference type="EMBL" id="PDNV01000006">
    <property type="protein sequence ID" value="PLC53757.1"/>
    <property type="molecule type" value="Genomic_DNA"/>
</dbReference>
<feature type="signal peptide" evidence="2">
    <location>
        <begin position="1"/>
        <end position="29"/>
    </location>
</feature>
<feature type="chain" id="PRO_5014865757" evidence="2">
    <location>
        <begin position="30"/>
        <end position="206"/>
    </location>
</feature>
<evidence type="ECO:0000256" key="2">
    <source>
        <dbReference type="SAM" id="SignalP"/>
    </source>
</evidence>
<protein>
    <submittedName>
        <fullName evidence="3">Urease accessory protein UreJ</fullName>
    </submittedName>
</protein>
<evidence type="ECO:0000256" key="1">
    <source>
        <dbReference type="SAM" id="Phobius"/>
    </source>
</evidence>
<name>A0A2N4UFF4_9BURK</name>
<dbReference type="OrthoDB" id="9808192at2"/>
<comment type="caution">
    <text evidence="3">The sequence shown here is derived from an EMBL/GenBank/DDBJ whole genome shotgun (WGS) entry which is preliminary data.</text>
</comment>
<accession>A0A2N4UFF4</accession>
<evidence type="ECO:0000313" key="4">
    <source>
        <dbReference type="Proteomes" id="UP000234328"/>
    </source>
</evidence>